<evidence type="ECO:0000256" key="1">
    <source>
        <dbReference type="ARBA" id="ARBA00022737"/>
    </source>
</evidence>
<dbReference type="SUPFAM" id="SSF48403">
    <property type="entry name" value="Ankyrin repeat"/>
    <property type="match status" value="1"/>
</dbReference>
<sequence length="297" mass="33917">MKVAARHITDWDSFATETLHYGLLEEFKRINMNFVSLQTKLELFQITAKDESTRYIRDEFYCQVLRNIIKEKFDRKLLSAVFSQMCKNKYVKSVEFLLAYIDPRNYELNMAASNSNVEIVKILLNDPRVNPGDFNNLAIRTASELGDAEIVQLLLQNRNVDPSVLDNAALRLACYFGNVKVASLLLQDPRVDPSSCDNEAIRKTTNSSICLMLMNDKRVDPTARNNEALSQAVKLGKSDIVEILLQDHRVDPTFNNYDFLTTALQSNDTATLEILLRDPRVDLDVYARLKGEHCKNT</sequence>
<dbReference type="AlphaFoldDB" id="A0AAD5UIX0"/>
<proteinExistence type="predicted"/>
<organism evidence="3 4">
    <name type="scientific">Boothiomyces macroporosus</name>
    <dbReference type="NCBI Taxonomy" id="261099"/>
    <lineage>
        <taxon>Eukaryota</taxon>
        <taxon>Fungi</taxon>
        <taxon>Fungi incertae sedis</taxon>
        <taxon>Chytridiomycota</taxon>
        <taxon>Chytridiomycota incertae sedis</taxon>
        <taxon>Chytridiomycetes</taxon>
        <taxon>Rhizophydiales</taxon>
        <taxon>Terramycetaceae</taxon>
        <taxon>Boothiomyces</taxon>
    </lineage>
</organism>
<reference evidence="3" key="1">
    <citation type="submission" date="2020-05" db="EMBL/GenBank/DDBJ databases">
        <title>Phylogenomic resolution of chytrid fungi.</title>
        <authorList>
            <person name="Stajich J.E."/>
            <person name="Amses K."/>
            <person name="Simmons R."/>
            <person name="Seto K."/>
            <person name="Myers J."/>
            <person name="Bonds A."/>
            <person name="Quandt C.A."/>
            <person name="Barry K."/>
            <person name="Liu P."/>
            <person name="Grigoriev I."/>
            <person name="Longcore J.E."/>
            <person name="James T.Y."/>
        </authorList>
    </citation>
    <scope>NUCLEOTIDE SEQUENCE</scope>
    <source>
        <strain evidence="3">PLAUS21</strain>
    </source>
</reference>
<evidence type="ECO:0000313" key="4">
    <source>
        <dbReference type="Proteomes" id="UP001210925"/>
    </source>
</evidence>
<accession>A0AAD5UIX0</accession>
<dbReference type="Gene3D" id="1.25.40.20">
    <property type="entry name" value="Ankyrin repeat-containing domain"/>
    <property type="match status" value="1"/>
</dbReference>
<protein>
    <recommendedName>
        <fullName evidence="5">Ankyrin repeat protein</fullName>
    </recommendedName>
</protein>
<dbReference type="EMBL" id="JADGKB010000018">
    <property type="protein sequence ID" value="KAJ3259378.1"/>
    <property type="molecule type" value="Genomic_DNA"/>
</dbReference>
<dbReference type="InterPro" id="IPR036770">
    <property type="entry name" value="Ankyrin_rpt-contain_sf"/>
</dbReference>
<dbReference type="InterPro" id="IPR002110">
    <property type="entry name" value="Ankyrin_rpt"/>
</dbReference>
<keyword evidence="1" id="KW-0677">Repeat</keyword>
<gene>
    <name evidence="3" type="ORF">HK103_002281</name>
</gene>
<dbReference type="PANTHER" id="PTHR24198">
    <property type="entry name" value="ANKYRIN REPEAT AND PROTEIN KINASE DOMAIN-CONTAINING PROTEIN"/>
    <property type="match status" value="1"/>
</dbReference>
<evidence type="ECO:0000313" key="3">
    <source>
        <dbReference type="EMBL" id="KAJ3259378.1"/>
    </source>
</evidence>
<keyword evidence="4" id="KW-1185">Reference proteome</keyword>
<dbReference type="PANTHER" id="PTHR24198:SF169">
    <property type="entry name" value="NON-SPECIFIC SERINE_THREONINE PROTEIN KINASE"/>
    <property type="match status" value="1"/>
</dbReference>
<dbReference type="Pfam" id="PF12796">
    <property type="entry name" value="Ank_2"/>
    <property type="match status" value="1"/>
</dbReference>
<keyword evidence="2" id="KW-0040">ANK repeat</keyword>
<dbReference type="SMART" id="SM00248">
    <property type="entry name" value="ANK"/>
    <property type="match status" value="5"/>
</dbReference>
<evidence type="ECO:0000256" key="2">
    <source>
        <dbReference type="ARBA" id="ARBA00023043"/>
    </source>
</evidence>
<evidence type="ECO:0008006" key="5">
    <source>
        <dbReference type="Google" id="ProtNLM"/>
    </source>
</evidence>
<name>A0AAD5UIX0_9FUNG</name>
<comment type="caution">
    <text evidence="3">The sequence shown here is derived from an EMBL/GenBank/DDBJ whole genome shotgun (WGS) entry which is preliminary data.</text>
</comment>
<dbReference type="Proteomes" id="UP001210925">
    <property type="component" value="Unassembled WGS sequence"/>
</dbReference>